<comment type="caution">
    <text evidence="7">The sequence shown here is derived from an EMBL/GenBank/DDBJ whole genome shotgun (WGS) entry which is preliminary data.</text>
</comment>
<dbReference type="InterPro" id="IPR002645">
    <property type="entry name" value="STAS_dom"/>
</dbReference>
<dbReference type="GO" id="GO:0055085">
    <property type="term" value="P:transmembrane transport"/>
    <property type="evidence" value="ECO:0007669"/>
    <property type="project" value="InterPro"/>
</dbReference>
<evidence type="ECO:0000259" key="6">
    <source>
        <dbReference type="PROSITE" id="PS50801"/>
    </source>
</evidence>
<evidence type="ECO:0000313" key="7">
    <source>
        <dbReference type="EMBL" id="CAF1414773.1"/>
    </source>
</evidence>
<comment type="subcellular location">
    <subcellularLocation>
        <location evidence="1">Membrane</location>
        <topology evidence="1">Multi-pass membrane protein</topology>
    </subcellularLocation>
</comment>
<dbReference type="Pfam" id="PF01740">
    <property type="entry name" value="STAS"/>
    <property type="match status" value="1"/>
</dbReference>
<keyword evidence="4 5" id="KW-0472">Membrane</keyword>
<dbReference type="Gene3D" id="3.30.750.24">
    <property type="entry name" value="STAS domain"/>
    <property type="match status" value="1"/>
</dbReference>
<dbReference type="Proteomes" id="UP000663860">
    <property type="component" value="Unassembled WGS sequence"/>
</dbReference>
<keyword evidence="3 5" id="KW-1133">Transmembrane helix</keyword>
<dbReference type="PROSITE" id="PS50801">
    <property type="entry name" value="STAS"/>
    <property type="match status" value="1"/>
</dbReference>
<dbReference type="EMBL" id="CAJNOE010001345">
    <property type="protein sequence ID" value="CAF1414773.1"/>
    <property type="molecule type" value="Genomic_DNA"/>
</dbReference>
<keyword evidence="2 5" id="KW-0812">Transmembrane</keyword>
<protein>
    <recommendedName>
        <fullName evidence="6">STAS domain-containing protein</fullName>
    </recommendedName>
</protein>
<evidence type="ECO:0000313" key="8">
    <source>
        <dbReference type="Proteomes" id="UP000663860"/>
    </source>
</evidence>
<dbReference type="GO" id="GO:0016020">
    <property type="term" value="C:membrane"/>
    <property type="evidence" value="ECO:0007669"/>
    <property type="project" value="UniProtKB-SubCell"/>
</dbReference>
<reference evidence="7" key="1">
    <citation type="submission" date="2021-02" db="EMBL/GenBank/DDBJ databases">
        <authorList>
            <person name="Nowell W R."/>
        </authorList>
    </citation>
    <scope>NUCLEOTIDE SEQUENCE</scope>
</reference>
<dbReference type="InterPro" id="IPR001902">
    <property type="entry name" value="SLC26A/SulP_fam"/>
</dbReference>
<proteinExistence type="predicted"/>
<evidence type="ECO:0000256" key="5">
    <source>
        <dbReference type="SAM" id="Phobius"/>
    </source>
</evidence>
<name>A0A815LUT9_9BILA</name>
<dbReference type="PANTHER" id="PTHR11814">
    <property type="entry name" value="SULFATE TRANSPORTER"/>
    <property type="match status" value="1"/>
</dbReference>
<accession>A0A815LUT9</accession>
<dbReference type="Pfam" id="PF00916">
    <property type="entry name" value="Sulfate_transp"/>
    <property type="match status" value="1"/>
</dbReference>
<dbReference type="AlphaFoldDB" id="A0A815LUT9"/>
<dbReference type="InterPro" id="IPR011547">
    <property type="entry name" value="SLC26A/SulP_dom"/>
</dbReference>
<feature type="transmembrane region" description="Helical" evidence="5">
    <location>
        <begin position="20"/>
        <end position="38"/>
    </location>
</feature>
<evidence type="ECO:0000256" key="4">
    <source>
        <dbReference type="ARBA" id="ARBA00023136"/>
    </source>
</evidence>
<dbReference type="CDD" id="cd07042">
    <property type="entry name" value="STAS_SulP_like_sulfate_transporter"/>
    <property type="match status" value="1"/>
</dbReference>
<gene>
    <name evidence="7" type="ORF">IZO911_LOCUS40297</name>
</gene>
<evidence type="ECO:0000256" key="1">
    <source>
        <dbReference type="ARBA" id="ARBA00004141"/>
    </source>
</evidence>
<evidence type="ECO:0000256" key="3">
    <source>
        <dbReference type="ARBA" id="ARBA00022989"/>
    </source>
</evidence>
<organism evidence="7 8">
    <name type="scientific">Adineta steineri</name>
    <dbReference type="NCBI Taxonomy" id="433720"/>
    <lineage>
        <taxon>Eukaryota</taxon>
        <taxon>Metazoa</taxon>
        <taxon>Spiralia</taxon>
        <taxon>Gnathifera</taxon>
        <taxon>Rotifera</taxon>
        <taxon>Eurotatoria</taxon>
        <taxon>Bdelloidea</taxon>
        <taxon>Adinetida</taxon>
        <taxon>Adinetidae</taxon>
        <taxon>Adineta</taxon>
    </lineage>
</organism>
<feature type="transmembrane region" description="Helical" evidence="5">
    <location>
        <begin position="50"/>
        <end position="72"/>
    </location>
</feature>
<dbReference type="SUPFAM" id="SSF52091">
    <property type="entry name" value="SpoIIaa-like"/>
    <property type="match status" value="1"/>
</dbReference>
<dbReference type="InterPro" id="IPR036513">
    <property type="entry name" value="STAS_dom_sf"/>
</dbReference>
<feature type="domain" description="STAS" evidence="6">
    <location>
        <begin position="145"/>
        <end position="280"/>
    </location>
</feature>
<feature type="transmembrane region" description="Helical" evidence="5">
    <location>
        <begin position="79"/>
        <end position="100"/>
    </location>
</feature>
<sequence length="289" mass="32733">MPKTLRRKQSYKVRSNQELLAYGMANGISSFFQCYPSAGSLSRSVVQEGSGGKTVLVNGFSSLLLGLVLIALTPLFRSLPMACLAAIIIILWTMTFVSVVLFDVDIGLYVGICTSFIINTVRTQKPRFFILGQVDNTGIYKSTTYFPSVQQYSNIKILRFDESLYACNAPFFKRKFYDLIGIQLTQQPIISSGKNKNNNNNQKKLMYTYVILECSPFNYIDTVGVKLLIHIFNDLKKRGITLYLSECRYEVRHTLDSMKFYEKTEFHIIYVTTHDAVMSAVKALNDGSI</sequence>
<evidence type="ECO:0000256" key="2">
    <source>
        <dbReference type="ARBA" id="ARBA00022692"/>
    </source>
</evidence>